<feature type="compositionally biased region" description="Low complexity" evidence="1">
    <location>
        <begin position="9"/>
        <end position="25"/>
    </location>
</feature>
<accession>A0AA38HBC5</accession>
<feature type="compositionally biased region" description="Low complexity" evidence="1">
    <location>
        <begin position="98"/>
        <end position="110"/>
    </location>
</feature>
<dbReference type="GeneID" id="77731320"/>
<feature type="compositionally biased region" description="Polar residues" evidence="1">
    <location>
        <begin position="616"/>
        <end position="649"/>
    </location>
</feature>
<sequence length="834" mass="86949">MARETRGSAAAAVPDPAVDTDAPAAPKRKRQPSTSHPDATPRGISLKVTLPASAEVPINGVNGTPRVKLNVSPAKDDAEQGAKRPRVNLKFKKKSETAGATAAGANGDAAVVEGQHNGGGGEAANGETSLPEKSKDAEEGVKDDPVVVQESVVRALDKDVRDALAIVLAQMAVDLPRPLNTLLTLPLPPTFDRKDENTLAHVLNQEDLSWERLVELLHVFSTHLLQPCAYPVPFPPLSHIHATIPPLPPHQPHHAIYAFCASLRDIILSIEPTTARGPNAGQGLLEKWALIMRAPAPGGTDGRRGGGDWWTGIADWREAERIKVKNGGGEGVLERFAADGGKFGYANAVSITSFAGSTTGLASAPTLGESIVQKASLKAQRWKEMLARRKGGFGSFHRPVAIPRVSHLPWTPTFGPSFDSNYAAGGVGYWTTLEAMHQRERYKSWSGPSGLQVQEGGETKGYWGSLEAKGEGATTVEHGDVGMEDVGPEAGEEGTKSGRGVDDVLRDNADWLNELVGWQEARVRKGEKEVGEREQVVAEELLNSLASLSATIPPSALIPNLEPGFAHRVSKRLIHTPAPTIRGTLDPRRPKAIHDNATIRPRPSAMPSASLPPVPSMSNGPSVAQQLAGTPTRSSNGAGSGYTPASQPAQAKAYQPRQSSSASAASQRQSYGYAGSPMPSATILPGGLTPQSIPRTGIIPTSQLLGQSTEYRHHVLPQPAPPRQTYVHTPYQPGLLGGAGGAGGTGNTIYSRGSPGVGPGQQGPQGQPVMMASPGLGPGAMGPGSPSPTGGVGVGQYARPGMQPSGLRQSFGPDAGGSQGGGGGGGYFAGMGRS</sequence>
<proteinExistence type="predicted"/>
<evidence type="ECO:0000256" key="1">
    <source>
        <dbReference type="SAM" id="MobiDB-lite"/>
    </source>
</evidence>
<feature type="compositionally biased region" description="Basic and acidic residues" evidence="1">
    <location>
        <begin position="130"/>
        <end position="143"/>
    </location>
</feature>
<dbReference type="RefSeq" id="XP_052948074.1">
    <property type="nucleotide sequence ID" value="XM_053092115.1"/>
</dbReference>
<evidence type="ECO:0000313" key="3">
    <source>
        <dbReference type="Proteomes" id="UP001164286"/>
    </source>
</evidence>
<feature type="region of interest" description="Disordered" evidence="1">
    <location>
        <begin position="576"/>
        <end position="698"/>
    </location>
</feature>
<dbReference type="AlphaFoldDB" id="A0AA38HBC5"/>
<feature type="compositionally biased region" description="Low complexity" evidence="1">
    <location>
        <begin position="764"/>
        <end position="775"/>
    </location>
</feature>
<feature type="region of interest" description="Disordered" evidence="1">
    <location>
        <begin position="754"/>
        <end position="834"/>
    </location>
</feature>
<name>A0AA38HBC5_9TREE</name>
<gene>
    <name evidence="2" type="ORF">MKK02DRAFT_42685</name>
</gene>
<comment type="caution">
    <text evidence="2">The sequence shown here is derived from an EMBL/GenBank/DDBJ whole genome shotgun (WGS) entry which is preliminary data.</text>
</comment>
<feature type="region of interest" description="Disordered" evidence="1">
    <location>
        <begin position="1"/>
        <end position="143"/>
    </location>
</feature>
<feature type="compositionally biased region" description="Basic and acidic residues" evidence="1">
    <location>
        <begin position="585"/>
        <end position="594"/>
    </location>
</feature>
<dbReference type="Proteomes" id="UP001164286">
    <property type="component" value="Unassembled WGS sequence"/>
</dbReference>
<dbReference type="EMBL" id="JAKWFO010000003">
    <property type="protein sequence ID" value="KAI9638297.1"/>
    <property type="molecule type" value="Genomic_DNA"/>
</dbReference>
<evidence type="ECO:0000313" key="2">
    <source>
        <dbReference type="EMBL" id="KAI9638297.1"/>
    </source>
</evidence>
<feature type="compositionally biased region" description="Basic residues" evidence="1">
    <location>
        <begin position="83"/>
        <end position="93"/>
    </location>
</feature>
<feature type="compositionally biased region" description="Gly residues" evidence="1">
    <location>
        <begin position="814"/>
        <end position="834"/>
    </location>
</feature>
<keyword evidence="3" id="KW-1185">Reference proteome</keyword>
<feature type="compositionally biased region" description="Low complexity" evidence="1">
    <location>
        <begin position="657"/>
        <end position="670"/>
    </location>
</feature>
<protein>
    <submittedName>
        <fullName evidence="2">Uncharacterized protein</fullName>
    </submittedName>
</protein>
<reference evidence="2" key="1">
    <citation type="journal article" date="2022" name="G3 (Bethesda)">
        <title>High quality genome of the basidiomycete yeast Dioszegia hungarica PDD-24b-2 isolated from cloud water.</title>
        <authorList>
            <person name="Jarrige D."/>
            <person name="Haridas S."/>
            <person name="Bleykasten-Grosshans C."/>
            <person name="Joly M."/>
            <person name="Nadalig T."/>
            <person name="Sancelme M."/>
            <person name="Vuilleumier S."/>
            <person name="Grigoriev I.V."/>
            <person name="Amato P."/>
            <person name="Bringel F."/>
        </authorList>
    </citation>
    <scope>NUCLEOTIDE SEQUENCE</scope>
    <source>
        <strain evidence="2">PDD-24b-2</strain>
    </source>
</reference>
<feature type="compositionally biased region" description="Polar residues" evidence="1">
    <location>
        <begin position="689"/>
        <end position="698"/>
    </location>
</feature>
<organism evidence="2 3">
    <name type="scientific">Dioszegia hungarica</name>
    <dbReference type="NCBI Taxonomy" id="4972"/>
    <lineage>
        <taxon>Eukaryota</taxon>
        <taxon>Fungi</taxon>
        <taxon>Dikarya</taxon>
        <taxon>Basidiomycota</taxon>
        <taxon>Agaricomycotina</taxon>
        <taxon>Tremellomycetes</taxon>
        <taxon>Tremellales</taxon>
        <taxon>Bulleribasidiaceae</taxon>
        <taxon>Dioszegia</taxon>
    </lineage>
</organism>